<protein>
    <submittedName>
        <fullName evidence="1">Uncharacterized protein</fullName>
    </submittedName>
</protein>
<proteinExistence type="predicted"/>
<name>A0A1W1XZJ3_9NEIS</name>
<evidence type="ECO:0000313" key="1">
    <source>
        <dbReference type="EMBL" id="SMC29333.1"/>
    </source>
</evidence>
<gene>
    <name evidence="1" type="ORF">SAMN02745857_03772</name>
</gene>
<dbReference type="STRING" id="1121001.SAMN02745857_03772"/>
<dbReference type="Proteomes" id="UP000192761">
    <property type="component" value="Unassembled WGS sequence"/>
</dbReference>
<dbReference type="RefSeq" id="WP_084092706.1">
    <property type="nucleotide sequence ID" value="NZ_FWXD01000033.1"/>
</dbReference>
<reference evidence="1 2" key="1">
    <citation type="submission" date="2017-04" db="EMBL/GenBank/DDBJ databases">
        <authorList>
            <person name="Afonso C.L."/>
            <person name="Miller P.J."/>
            <person name="Scott M.A."/>
            <person name="Spackman E."/>
            <person name="Goraichik I."/>
            <person name="Dimitrov K.M."/>
            <person name="Suarez D.L."/>
            <person name="Swayne D.E."/>
        </authorList>
    </citation>
    <scope>NUCLEOTIDE SEQUENCE [LARGE SCALE GENOMIC DNA]</scope>
    <source>
        <strain evidence="1 2">DSM 23236</strain>
    </source>
</reference>
<accession>A0A1W1XZJ3</accession>
<dbReference type="AlphaFoldDB" id="A0A1W1XZJ3"/>
<organism evidence="1 2">
    <name type="scientific">Andreprevotia lacus DSM 23236</name>
    <dbReference type="NCBI Taxonomy" id="1121001"/>
    <lineage>
        <taxon>Bacteria</taxon>
        <taxon>Pseudomonadati</taxon>
        <taxon>Pseudomonadota</taxon>
        <taxon>Betaproteobacteria</taxon>
        <taxon>Neisseriales</taxon>
        <taxon>Chitinibacteraceae</taxon>
        <taxon>Andreprevotia</taxon>
    </lineage>
</organism>
<sequence length="103" mass="11483">MTEKSLLTTTANGHNFLTFEGRNTGKWREARDWLLREGFVESGRNVIGVDEGVFPSFIKQEISIAAGFDHWSGDYLLATCTMGDNIIVSLANYLAAQDRRPEG</sequence>
<keyword evidence="2" id="KW-1185">Reference proteome</keyword>
<evidence type="ECO:0000313" key="2">
    <source>
        <dbReference type="Proteomes" id="UP000192761"/>
    </source>
</evidence>
<dbReference type="EMBL" id="FWXD01000033">
    <property type="protein sequence ID" value="SMC29333.1"/>
    <property type="molecule type" value="Genomic_DNA"/>
</dbReference>
<dbReference type="OrthoDB" id="7062686at2"/>